<organism evidence="7 8">
    <name type="scientific">Schistosoma bovis</name>
    <name type="common">Blood fluke</name>
    <dbReference type="NCBI Taxonomy" id="6184"/>
    <lineage>
        <taxon>Eukaryota</taxon>
        <taxon>Metazoa</taxon>
        <taxon>Spiralia</taxon>
        <taxon>Lophotrochozoa</taxon>
        <taxon>Platyhelminthes</taxon>
        <taxon>Trematoda</taxon>
        <taxon>Digenea</taxon>
        <taxon>Strigeidida</taxon>
        <taxon>Schistosomatoidea</taxon>
        <taxon>Schistosomatidae</taxon>
        <taxon>Schistosoma</taxon>
    </lineage>
</organism>
<dbReference type="InterPro" id="IPR027417">
    <property type="entry name" value="P-loop_NTPase"/>
</dbReference>
<evidence type="ECO:0000256" key="4">
    <source>
        <dbReference type="ARBA" id="ARBA00023212"/>
    </source>
</evidence>
<keyword evidence="2 5" id="KW-0547">Nucleotide-binding</keyword>
<keyword evidence="4" id="KW-0963">Cytoplasm</keyword>
<dbReference type="GO" id="GO:0003777">
    <property type="term" value="F:microtubule motor activity"/>
    <property type="evidence" value="ECO:0007669"/>
    <property type="project" value="InterPro"/>
</dbReference>
<comment type="subcellular location">
    <subcellularLocation>
        <location evidence="1">Cytoplasm</location>
        <location evidence="1">Cytoskeleton</location>
    </subcellularLocation>
</comment>
<dbReference type="EMBL" id="QMKO01000426">
    <property type="protein sequence ID" value="RTG91200.1"/>
    <property type="molecule type" value="Genomic_DNA"/>
</dbReference>
<dbReference type="GO" id="GO:0000278">
    <property type="term" value="P:mitotic cell cycle"/>
    <property type="evidence" value="ECO:0007669"/>
    <property type="project" value="TreeGrafter"/>
</dbReference>
<comment type="similarity">
    <text evidence="5">Belongs to the TRAFAC class myosin-kinesin ATPase superfamily. Kinesin family.</text>
</comment>
<proteinExistence type="inferred from homology"/>
<dbReference type="Pfam" id="PF00225">
    <property type="entry name" value="Kinesin"/>
    <property type="match status" value="1"/>
</dbReference>
<feature type="binding site" evidence="5">
    <location>
        <begin position="22"/>
        <end position="29"/>
    </location>
    <ligand>
        <name>ATP</name>
        <dbReference type="ChEBI" id="CHEBI:30616"/>
    </ligand>
</feature>
<evidence type="ECO:0000256" key="1">
    <source>
        <dbReference type="ARBA" id="ARBA00004245"/>
    </source>
</evidence>
<dbReference type="PANTHER" id="PTHR47968:SF50">
    <property type="entry name" value="KINESIN-LIKE PROTEIN"/>
    <property type="match status" value="1"/>
</dbReference>
<dbReference type="SUPFAM" id="SSF52540">
    <property type="entry name" value="P-loop containing nucleoside triphosphate hydrolases"/>
    <property type="match status" value="1"/>
</dbReference>
<keyword evidence="5" id="KW-0505">Motor protein</keyword>
<evidence type="ECO:0000256" key="5">
    <source>
        <dbReference type="PROSITE-ProRule" id="PRU00283"/>
    </source>
</evidence>
<keyword evidence="8" id="KW-1185">Reference proteome</keyword>
<dbReference type="GO" id="GO:0005874">
    <property type="term" value="C:microtubule"/>
    <property type="evidence" value="ECO:0007669"/>
    <property type="project" value="TreeGrafter"/>
</dbReference>
<dbReference type="PANTHER" id="PTHR47968">
    <property type="entry name" value="CENTROMERE PROTEIN E"/>
    <property type="match status" value="1"/>
</dbReference>
<evidence type="ECO:0000256" key="3">
    <source>
        <dbReference type="ARBA" id="ARBA00022840"/>
    </source>
</evidence>
<keyword evidence="4" id="KW-0206">Cytoskeleton</keyword>
<dbReference type="InterPro" id="IPR027640">
    <property type="entry name" value="Kinesin-like_fam"/>
</dbReference>
<evidence type="ECO:0000256" key="2">
    <source>
        <dbReference type="ARBA" id="ARBA00022741"/>
    </source>
</evidence>
<dbReference type="PROSITE" id="PS50067">
    <property type="entry name" value="KINESIN_MOTOR_2"/>
    <property type="match status" value="1"/>
</dbReference>
<dbReference type="GO" id="GO:0005524">
    <property type="term" value="F:ATP binding"/>
    <property type="evidence" value="ECO:0007669"/>
    <property type="project" value="UniProtKB-UniRule"/>
</dbReference>
<reference evidence="7 8" key="1">
    <citation type="journal article" date="2019" name="PLoS Pathog.">
        <title>Genome sequence of the bovine parasite Schistosoma bovis Tanzania.</title>
        <authorList>
            <person name="Oey H."/>
            <person name="Zakrzewski M."/>
            <person name="Gobert G."/>
            <person name="Gravermann K."/>
            <person name="Stoye J."/>
            <person name="Jones M."/>
            <person name="Mcmanus D."/>
            <person name="Krause L."/>
        </authorList>
    </citation>
    <scope>NUCLEOTIDE SEQUENCE [LARGE SCALE GENOMIC DNA]</scope>
    <source>
        <strain evidence="7 8">TAN1997</strain>
    </source>
</reference>
<sequence length="98" mass="11163">MVARPIVDKVLEGYNGTIFAYGQTGTGKTFTMEGIRSEPELRGIIPNSFAHIFGAIAKADANTRFLVRVSYLEIYNEEVLYIFHIQLLQFVQLLYLLF</sequence>
<dbReference type="SMART" id="SM00129">
    <property type="entry name" value="KISc"/>
    <property type="match status" value="1"/>
</dbReference>
<dbReference type="STRING" id="6184.A0A430QU18"/>
<protein>
    <recommendedName>
        <fullName evidence="6">Kinesin motor domain-containing protein</fullName>
    </recommendedName>
</protein>
<comment type="caution">
    <text evidence="7">The sequence shown here is derived from an EMBL/GenBank/DDBJ whole genome shotgun (WGS) entry which is preliminary data.</text>
</comment>
<dbReference type="InterPro" id="IPR001752">
    <property type="entry name" value="Kinesin_motor_dom"/>
</dbReference>
<gene>
    <name evidence="7" type="ORF">DC041_0009813</name>
</gene>
<dbReference type="GO" id="GO:0007018">
    <property type="term" value="P:microtubule-based movement"/>
    <property type="evidence" value="ECO:0007669"/>
    <property type="project" value="InterPro"/>
</dbReference>
<evidence type="ECO:0000259" key="6">
    <source>
        <dbReference type="PROSITE" id="PS50067"/>
    </source>
</evidence>
<evidence type="ECO:0000313" key="8">
    <source>
        <dbReference type="Proteomes" id="UP000290809"/>
    </source>
</evidence>
<dbReference type="InterPro" id="IPR036961">
    <property type="entry name" value="Kinesin_motor_dom_sf"/>
</dbReference>
<name>A0A430QU18_SCHBO</name>
<dbReference type="Gene3D" id="3.40.850.10">
    <property type="entry name" value="Kinesin motor domain"/>
    <property type="match status" value="1"/>
</dbReference>
<feature type="domain" description="Kinesin motor" evidence="6">
    <location>
        <begin position="1"/>
        <end position="98"/>
    </location>
</feature>
<accession>A0A430QU18</accession>
<dbReference type="AlphaFoldDB" id="A0A430QU18"/>
<dbReference type="GO" id="GO:0008017">
    <property type="term" value="F:microtubule binding"/>
    <property type="evidence" value="ECO:0007669"/>
    <property type="project" value="InterPro"/>
</dbReference>
<evidence type="ECO:0000313" key="7">
    <source>
        <dbReference type="EMBL" id="RTG91200.1"/>
    </source>
</evidence>
<keyword evidence="3 5" id="KW-0067">ATP-binding</keyword>
<dbReference type="Proteomes" id="UP000290809">
    <property type="component" value="Unassembled WGS sequence"/>
</dbReference>